<dbReference type="GO" id="GO:0016567">
    <property type="term" value="P:protein ubiquitination"/>
    <property type="evidence" value="ECO:0007669"/>
    <property type="project" value="UniProtKB-UniPathway"/>
</dbReference>
<evidence type="ECO:0000256" key="16">
    <source>
        <dbReference type="ARBA" id="ARBA00023054"/>
    </source>
</evidence>
<proteinExistence type="inferred from homology"/>
<dbReference type="Pfam" id="PF00097">
    <property type="entry name" value="zf-C3HC4"/>
    <property type="match status" value="1"/>
</dbReference>
<dbReference type="STRING" id="70667.A0A183SLR6"/>
<feature type="region of interest" description="Disordered" evidence="20">
    <location>
        <begin position="966"/>
        <end position="1104"/>
    </location>
</feature>
<reference evidence="23 24" key="2">
    <citation type="submission" date="2018-11" db="EMBL/GenBank/DDBJ databases">
        <authorList>
            <consortium name="Pathogen Informatics"/>
        </authorList>
    </citation>
    <scope>NUCLEOTIDE SEQUENCE [LARGE SCALE GENOMIC DNA]</scope>
    <source>
        <strain evidence="23 24">NST_G2</strain>
    </source>
</reference>
<feature type="region of interest" description="Disordered" evidence="20">
    <location>
        <begin position="545"/>
        <end position="585"/>
    </location>
</feature>
<dbReference type="InterPro" id="IPR011009">
    <property type="entry name" value="Kinase-like_dom_sf"/>
</dbReference>
<protein>
    <recommendedName>
        <fullName evidence="5">RING-type E3 ubiquitin transferase</fullName>
        <ecNumber evidence="5">2.3.2.27</ecNumber>
    </recommendedName>
</protein>
<dbReference type="PROSITE" id="PS50089">
    <property type="entry name" value="ZF_RING_2"/>
    <property type="match status" value="1"/>
</dbReference>
<dbReference type="SUPFAM" id="SSF56112">
    <property type="entry name" value="Protein kinase-like (PK-like)"/>
    <property type="match status" value="1"/>
</dbReference>
<dbReference type="InterPro" id="IPR058642">
    <property type="entry name" value="BRE1A/B-like_dom"/>
</dbReference>
<dbReference type="SMART" id="SM00133">
    <property type="entry name" value="S_TK_X"/>
    <property type="match status" value="1"/>
</dbReference>
<dbReference type="InterPro" id="IPR017907">
    <property type="entry name" value="Znf_RING_CS"/>
</dbReference>
<feature type="region of interest" description="Disordered" evidence="20">
    <location>
        <begin position="1263"/>
        <end position="1293"/>
    </location>
</feature>
<evidence type="ECO:0000256" key="2">
    <source>
        <dbReference type="ARBA" id="ARBA00004123"/>
    </source>
</evidence>
<sequence length="1594" mass="176122">MELVLRGKFVLAPYLSREAKRLLKGLLRKNVAERLGSKEEDAEEIKAHPFFRNTNWDQVYARQVEPPFKPTLTSETDVSRFDPQFTNENPVESPDEGVPISASVCDVFEGFTYVDPQVHISMARDPWAFENTYLRRRRRSGFSTGSSPAFAGHPMTPGYPQVPTIHGIPTACVPNMPNYGQAPFITQPFHPGQQFVDAEDFEDMELSGSSGLRSDQPPTYPVLGRLAPSSRDVPPLGGGGGGSQGVGAPNLPPNRTVAPQRIPGSNYFVSSVGTSAGNCSRALAANRLCARPMYLDAQVHEKQPGNSNETGQILYFWNDAALETMSKRSHSGGDNTASSSATAAGEVAEEESSTNKPPPAKRLFLVGSEPVSFSRVRSLEELDKRTLQLQNKKLCESLTEKRSAISDLRQRIEQLENRQAKDDALLCVVNRYWNQPFVEDMIVEANLGTGNAGLLVDLTLFLELDEDCVLLLQRCDIDVEENVSASAESFLKQLASWDKEEVPKKLQERVHFSKRIIARLLTCYERLVAQQNRLRTLLADQLTPEKPGSAAVTASSSDHDPNEEPEASESRSTLTGTSTTDDNVDTAGVEGIAVEAGDPKVSNAVLASEKVFNATVLALKEEVSTLTAENERLQGLYSSMHAKHRQNSLLVRELQDLCQTRSDAADEWRAKYEDVDYKLSQSTSQLARLDHRLYEAQQVKKLLEEELASLKDTDNEDGLSILTSAAGGVGSSAGAVAKSKYNDILCELEEQRELATNRLTELERLQRQHEEKVAECARLSMQLSDPSESLIQESPPYRSLKVQFNILYNEVKMLRTQLEESRNMAQTIRHSHLKQIEEMETNETAILNQMRSEMLAQEEMYSQLRREFETIEADFKQTVAHNEQAGPIHSEMRSLISTLQLQNKQLKAEIVRYRRKCKEATQDCEIVSNELRSTEEELSRVRSSLSEATAAVIHLTDKLASATALNTAAKSQPNSAPQQQSSSSSTSPPTSSPSQLTSGQVVKPGDAPAGGSNSRTISGEVEASAKTRQGTPDSSAPASTQSERKTGRASSSSGAVDSPSFGKSKHTHRPTPPPPPPSFDSSNIKPETGAREQRGSTSSMGSDDTVKGLLAQLKASQEAQKEMSVLLNMYKVIPKDQRDKACLLQAEAKLRSELAESRAELSQLQTAYSDLQFQNLQLQKRLSTALQSSGGAVDSTSSSSTPTTMKREEPESSATTGGCSPLPQPLSPVVMDAPTASTTVTTGITTISAFSASPAIKCSPMSITSPGSSLGGGGGGEHPATATPTSSSGATLPSNSVQALEAEKRVWQVTELQLELQHAQRKCASLQEQVNVQQQRLVTAKQQEDVLLKEMEVTGQAFEDVQEQNVRLVKTLREKDDANLNQMAEWMKTSQLARLLKEDKKLLDEQVRLMQAKIEALKRTTQKQEDKERLLLTNIATLEKEATARQQSQEAYKRKAVECQQQAEDLRVTVQKYLGQLNEAQTIVQEKASAYEQVSFRHQRLQEELVTLRRKYERLRKIEQSHNADEVLLAEIQDYKEQLTCPTCKTNKKDAILTKCFHVFCLNCLKTRYETRNRKCPKCNATFGANDYHRIYLT</sequence>
<dbReference type="InterPro" id="IPR017892">
    <property type="entry name" value="Pkinase_C"/>
</dbReference>
<dbReference type="SMART" id="SM00184">
    <property type="entry name" value="RING"/>
    <property type="match status" value="1"/>
</dbReference>
<feature type="compositionally biased region" description="Gly residues" evidence="20">
    <location>
        <begin position="236"/>
        <end position="245"/>
    </location>
</feature>
<keyword evidence="24" id="KW-1185">Reference proteome</keyword>
<dbReference type="Proteomes" id="UP000275846">
    <property type="component" value="Unassembled WGS sequence"/>
</dbReference>
<evidence type="ECO:0000259" key="22">
    <source>
        <dbReference type="PROSITE" id="PS51285"/>
    </source>
</evidence>
<comment type="catalytic activity">
    <reaction evidence="1">
        <text>S-ubiquitinyl-[E2 ubiquitin-conjugating enzyme]-L-cysteine + [acceptor protein]-L-lysine = [E2 ubiquitin-conjugating enzyme]-L-cysteine + N(6)-ubiquitinyl-[acceptor protein]-L-lysine.</text>
        <dbReference type="EC" id="2.3.2.27"/>
    </reaction>
</comment>
<dbReference type="InterPro" id="IPR001841">
    <property type="entry name" value="Znf_RING"/>
</dbReference>
<dbReference type="InterPro" id="IPR013956">
    <property type="entry name" value="E3_ubiquit_lig_Bre1"/>
</dbReference>
<feature type="region of interest" description="Disordered" evidence="20">
    <location>
        <begin position="327"/>
        <end position="361"/>
    </location>
</feature>
<evidence type="ECO:0000256" key="3">
    <source>
        <dbReference type="ARBA" id="ARBA00004906"/>
    </source>
</evidence>
<feature type="region of interest" description="Disordered" evidence="20">
    <location>
        <begin position="226"/>
        <end position="256"/>
    </location>
</feature>
<feature type="coiled-coil region" evidence="19">
    <location>
        <begin position="1491"/>
        <end position="1518"/>
    </location>
</feature>
<dbReference type="GO" id="GO:0008270">
    <property type="term" value="F:zinc ion binding"/>
    <property type="evidence" value="ECO:0007669"/>
    <property type="project" value="UniProtKB-KW"/>
</dbReference>
<evidence type="ECO:0000256" key="4">
    <source>
        <dbReference type="ARBA" id="ARBA00005555"/>
    </source>
</evidence>
<gene>
    <name evidence="23" type="ORF">SSLN_LOCUS5164</name>
</gene>
<comment type="pathway">
    <text evidence="3">Protein modification; protein ubiquitination.</text>
</comment>
<comment type="similarity">
    <text evidence="4">Belongs to the BRE1 family.</text>
</comment>
<feature type="domain" description="RING-type" evidence="21">
    <location>
        <begin position="1541"/>
        <end position="1580"/>
    </location>
</feature>
<keyword evidence="6" id="KW-0723">Serine/threonine-protein kinase</keyword>
<keyword evidence="7" id="KW-0808">Transferase</keyword>
<dbReference type="Gene3D" id="3.30.200.20">
    <property type="entry name" value="Phosphorylase Kinase, domain 1"/>
    <property type="match status" value="1"/>
</dbReference>
<dbReference type="SUPFAM" id="SSF57850">
    <property type="entry name" value="RING/U-box"/>
    <property type="match status" value="1"/>
</dbReference>
<evidence type="ECO:0000256" key="8">
    <source>
        <dbReference type="ARBA" id="ARBA00022723"/>
    </source>
</evidence>
<feature type="compositionally biased region" description="Polar residues" evidence="20">
    <location>
        <begin position="570"/>
        <end position="581"/>
    </location>
</feature>
<evidence type="ECO:0000256" key="5">
    <source>
        <dbReference type="ARBA" id="ARBA00012483"/>
    </source>
</evidence>
<dbReference type="PROSITE" id="PS00518">
    <property type="entry name" value="ZF_RING_1"/>
    <property type="match status" value="1"/>
</dbReference>
<evidence type="ECO:0000256" key="15">
    <source>
        <dbReference type="ARBA" id="ARBA00022853"/>
    </source>
</evidence>
<evidence type="ECO:0000256" key="10">
    <source>
        <dbReference type="ARBA" id="ARBA00022771"/>
    </source>
</evidence>
<dbReference type="PANTHER" id="PTHR23163">
    <property type="entry name" value="RING FINGER PROTEIN-RELATED"/>
    <property type="match status" value="1"/>
</dbReference>
<feature type="coiled-coil region" evidence="19">
    <location>
        <begin position="748"/>
        <end position="782"/>
    </location>
</feature>
<keyword evidence="11" id="KW-0418">Kinase</keyword>
<keyword evidence="17" id="KW-0539">Nucleus</keyword>
<dbReference type="Pfam" id="PF00433">
    <property type="entry name" value="Pkinase_C"/>
    <property type="match status" value="1"/>
</dbReference>
<evidence type="ECO:0000256" key="9">
    <source>
        <dbReference type="ARBA" id="ARBA00022741"/>
    </source>
</evidence>
<feature type="coiled-coil region" evidence="19">
    <location>
        <begin position="847"/>
        <end position="951"/>
    </location>
</feature>
<dbReference type="PANTHER" id="PTHR23163:SF0">
    <property type="entry name" value="E3 UBIQUITIN-PROTEIN LIGASE BRE1"/>
    <property type="match status" value="1"/>
</dbReference>
<feature type="compositionally biased region" description="Polar residues" evidence="20">
    <location>
        <begin position="1026"/>
        <end position="1041"/>
    </location>
</feature>
<feature type="coiled-coil region" evidence="19">
    <location>
        <begin position="1393"/>
        <end position="1427"/>
    </location>
</feature>
<organism evidence="25">
    <name type="scientific">Schistocephalus solidus</name>
    <name type="common">Tapeworm</name>
    <dbReference type="NCBI Taxonomy" id="70667"/>
    <lineage>
        <taxon>Eukaryota</taxon>
        <taxon>Metazoa</taxon>
        <taxon>Spiralia</taxon>
        <taxon>Lophotrochozoa</taxon>
        <taxon>Platyhelminthes</taxon>
        <taxon>Cestoda</taxon>
        <taxon>Eucestoda</taxon>
        <taxon>Diphyllobothriidea</taxon>
        <taxon>Diphyllobothriidae</taxon>
        <taxon>Schistocephalus</taxon>
    </lineage>
</organism>
<keyword evidence="12" id="KW-0833">Ubl conjugation pathway</keyword>
<dbReference type="GO" id="GO:0061630">
    <property type="term" value="F:ubiquitin protein ligase activity"/>
    <property type="evidence" value="ECO:0007669"/>
    <property type="project" value="UniProtKB-EC"/>
</dbReference>
<feature type="coiled-coil region" evidence="19">
    <location>
        <begin position="398"/>
        <end position="425"/>
    </location>
</feature>
<feature type="compositionally biased region" description="Low complexity" evidence="20">
    <location>
        <begin position="971"/>
        <end position="998"/>
    </location>
</feature>
<feature type="coiled-coil region" evidence="19">
    <location>
        <begin position="686"/>
        <end position="716"/>
    </location>
</feature>
<evidence type="ECO:0000256" key="12">
    <source>
        <dbReference type="ARBA" id="ARBA00022786"/>
    </source>
</evidence>
<dbReference type="GO" id="GO:0006325">
    <property type="term" value="P:chromatin organization"/>
    <property type="evidence" value="ECO:0007669"/>
    <property type="project" value="UniProtKB-KW"/>
</dbReference>
<feature type="compositionally biased region" description="Polar residues" evidence="20">
    <location>
        <begin position="332"/>
        <end position="342"/>
    </location>
</feature>
<keyword evidence="8" id="KW-0479">Metal-binding</keyword>
<reference evidence="25" key="1">
    <citation type="submission" date="2016-06" db="UniProtKB">
        <authorList>
            <consortium name="WormBaseParasite"/>
        </authorList>
    </citation>
    <scope>IDENTIFICATION</scope>
</reference>
<dbReference type="GO" id="GO:0033503">
    <property type="term" value="C:HULC complex"/>
    <property type="evidence" value="ECO:0007669"/>
    <property type="project" value="TreeGrafter"/>
</dbReference>
<evidence type="ECO:0000256" key="11">
    <source>
        <dbReference type="ARBA" id="ARBA00022777"/>
    </source>
</evidence>
<evidence type="ECO:0000313" key="24">
    <source>
        <dbReference type="Proteomes" id="UP000275846"/>
    </source>
</evidence>
<evidence type="ECO:0000256" key="17">
    <source>
        <dbReference type="ARBA" id="ARBA00023242"/>
    </source>
</evidence>
<evidence type="ECO:0000256" key="20">
    <source>
        <dbReference type="SAM" id="MobiDB-lite"/>
    </source>
</evidence>
<evidence type="ECO:0000256" key="19">
    <source>
        <dbReference type="SAM" id="Coils"/>
    </source>
</evidence>
<evidence type="ECO:0000256" key="7">
    <source>
        <dbReference type="ARBA" id="ARBA00022679"/>
    </source>
</evidence>
<dbReference type="GO" id="GO:0005524">
    <property type="term" value="F:ATP binding"/>
    <property type="evidence" value="ECO:0007669"/>
    <property type="project" value="UniProtKB-KW"/>
</dbReference>
<feature type="compositionally biased region" description="Low complexity" evidence="20">
    <location>
        <begin position="1050"/>
        <end position="1060"/>
    </location>
</feature>
<accession>A0A183SLR6</accession>
<dbReference type="EMBL" id="UYSU01033141">
    <property type="protein sequence ID" value="VDL91549.1"/>
    <property type="molecule type" value="Genomic_DNA"/>
</dbReference>
<evidence type="ECO:0000256" key="1">
    <source>
        <dbReference type="ARBA" id="ARBA00000900"/>
    </source>
</evidence>
<evidence type="ECO:0000259" key="21">
    <source>
        <dbReference type="PROSITE" id="PS50089"/>
    </source>
</evidence>
<dbReference type="UniPathway" id="UPA00143"/>
<feature type="coiled-coil region" evidence="19">
    <location>
        <begin position="1147"/>
        <end position="1174"/>
    </location>
</feature>
<keyword evidence="14" id="KW-0067">ATP-binding</keyword>
<evidence type="ECO:0000313" key="23">
    <source>
        <dbReference type="EMBL" id="VDL91549.1"/>
    </source>
</evidence>
<evidence type="ECO:0000256" key="18">
    <source>
        <dbReference type="PROSITE-ProRule" id="PRU00175"/>
    </source>
</evidence>
<comment type="subcellular location">
    <subcellularLocation>
        <location evidence="2">Nucleus</location>
    </subcellularLocation>
</comment>
<keyword evidence="16 19" id="KW-0175">Coiled coil</keyword>
<evidence type="ECO:0000256" key="13">
    <source>
        <dbReference type="ARBA" id="ARBA00022833"/>
    </source>
</evidence>
<dbReference type="Gene3D" id="3.30.40.10">
    <property type="entry name" value="Zinc/RING finger domain, C3HC4 (zinc finger)"/>
    <property type="match status" value="1"/>
</dbReference>
<dbReference type="OrthoDB" id="10266039at2759"/>
<feature type="coiled-coil region" evidence="19">
    <location>
        <begin position="1309"/>
        <end position="1343"/>
    </location>
</feature>
<evidence type="ECO:0000313" key="25">
    <source>
        <dbReference type="WBParaSite" id="SSLN_0000532701-mRNA-1"/>
    </source>
</evidence>
<dbReference type="WBParaSite" id="SSLN_0000532701-mRNA-1">
    <property type="protein sequence ID" value="SSLN_0000532701-mRNA-1"/>
    <property type="gene ID" value="SSLN_0000532701"/>
</dbReference>
<feature type="compositionally biased region" description="Low complexity" evidence="20">
    <location>
        <begin position="1195"/>
        <end position="1204"/>
    </location>
</feature>
<dbReference type="PROSITE" id="PS51285">
    <property type="entry name" value="AGC_KINASE_CTER"/>
    <property type="match status" value="1"/>
</dbReference>
<evidence type="ECO:0000256" key="6">
    <source>
        <dbReference type="ARBA" id="ARBA00022527"/>
    </source>
</evidence>
<dbReference type="GO" id="GO:0005634">
    <property type="term" value="C:nucleus"/>
    <property type="evidence" value="ECO:0007669"/>
    <property type="project" value="UniProtKB-SubCell"/>
</dbReference>
<dbReference type="InterPro" id="IPR013083">
    <property type="entry name" value="Znf_RING/FYVE/PHD"/>
</dbReference>
<name>A0A183SLR6_SCHSO</name>
<feature type="compositionally biased region" description="Low complexity" evidence="20">
    <location>
        <begin position="1279"/>
        <end position="1293"/>
    </location>
</feature>
<dbReference type="Pfam" id="PF26052">
    <property type="entry name" value="BRE1B"/>
    <property type="match status" value="1"/>
</dbReference>
<feature type="region of interest" description="Disordered" evidence="20">
    <location>
        <begin position="1186"/>
        <end position="1227"/>
    </location>
</feature>
<dbReference type="InterPro" id="IPR000961">
    <property type="entry name" value="AGC-kinase_C"/>
</dbReference>
<keyword evidence="15" id="KW-0156">Chromatin regulator</keyword>
<dbReference type="GO" id="GO:0004674">
    <property type="term" value="F:protein serine/threonine kinase activity"/>
    <property type="evidence" value="ECO:0007669"/>
    <property type="project" value="UniProtKB-KW"/>
</dbReference>
<dbReference type="Gene3D" id="1.10.510.10">
    <property type="entry name" value="Transferase(Phosphotransferase) domain 1"/>
    <property type="match status" value="1"/>
</dbReference>
<keyword evidence="10 18" id="KW-0863">Zinc-finger</keyword>
<feature type="domain" description="AGC-kinase C-terminal" evidence="22">
    <location>
        <begin position="52"/>
        <end position="123"/>
    </location>
</feature>
<dbReference type="FunFam" id="3.30.40.10:FF:000040">
    <property type="entry name" value="E3 ubiquitin protein ligase"/>
    <property type="match status" value="1"/>
</dbReference>
<evidence type="ECO:0000256" key="14">
    <source>
        <dbReference type="ARBA" id="ARBA00022840"/>
    </source>
</evidence>
<dbReference type="InterPro" id="IPR018957">
    <property type="entry name" value="Znf_C3HC4_RING-type"/>
</dbReference>
<dbReference type="EC" id="2.3.2.27" evidence="5"/>
<keyword evidence="13" id="KW-0862">Zinc</keyword>
<keyword evidence="9" id="KW-0547">Nucleotide-binding</keyword>